<dbReference type="EMBL" id="AZBU02000003">
    <property type="protein sequence ID" value="TKR88931.1"/>
    <property type="molecule type" value="Genomic_DNA"/>
</dbReference>
<reference evidence="1 2" key="2">
    <citation type="journal article" date="2019" name="G3 (Bethesda)">
        <title>Hybrid Assembly of the Genome of the Entomopathogenic Nematode Steinernema carpocapsae Identifies the X-Chromosome.</title>
        <authorList>
            <person name="Serra L."/>
            <person name="Macchietto M."/>
            <person name="Macias-Munoz A."/>
            <person name="McGill C.J."/>
            <person name="Rodriguez I.M."/>
            <person name="Rodriguez B."/>
            <person name="Murad R."/>
            <person name="Mortazavi A."/>
        </authorList>
    </citation>
    <scope>NUCLEOTIDE SEQUENCE [LARGE SCALE GENOMIC DNA]</scope>
    <source>
        <strain evidence="1 2">ALL</strain>
    </source>
</reference>
<gene>
    <name evidence="1" type="ORF">L596_013099</name>
</gene>
<proteinExistence type="predicted"/>
<sequence length="68" mass="7382">MDSGHVVEFLDRREQASERTSLDRRSHVGIALYGSSAPLILASLKRHFDALTYAFTASVGDLSAGDES</sequence>
<evidence type="ECO:0000313" key="2">
    <source>
        <dbReference type="Proteomes" id="UP000298663"/>
    </source>
</evidence>
<name>A0A4U5NZU2_STECR</name>
<dbReference type="Proteomes" id="UP000298663">
    <property type="component" value="Unassembled WGS sequence"/>
</dbReference>
<keyword evidence="2" id="KW-1185">Reference proteome</keyword>
<evidence type="ECO:0000313" key="1">
    <source>
        <dbReference type="EMBL" id="TKR88931.1"/>
    </source>
</evidence>
<dbReference type="AlphaFoldDB" id="A0A4U5NZU2"/>
<organism evidence="1 2">
    <name type="scientific">Steinernema carpocapsae</name>
    <name type="common">Entomopathogenic nematode</name>
    <dbReference type="NCBI Taxonomy" id="34508"/>
    <lineage>
        <taxon>Eukaryota</taxon>
        <taxon>Metazoa</taxon>
        <taxon>Ecdysozoa</taxon>
        <taxon>Nematoda</taxon>
        <taxon>Chromadorea</taxon>
        <taxon>Rhabditida</taxon>
        <taxon>Tylenchina</taxon>
        <taxon>Panagrolaimomorpha</taxon>
        <taxon>Strongyloidoidea</taxon>
        <taxon>Steinernematidae</taxon>
        <taxon>Steinernema</taxon>
    </lineage>
</organism>
<protein>
    <submittedName>
        <fullName evidence="1">Uncharacterized protein</fullName>
    </submittedName>
</protein>
<accession>A0A4U5NZU2</accession>
<reference evidence="1 2" key="1">
    <citation type="journal article" date="2015" name="Genome Biol.">
        <title>Comparative genomics of Steinernema reveals deeply conserved gene regulatory networks.</title>
        <authorList>
            <person name="Dillman A.R."/>
            <person name="Macchietto M."/>
            <person name="Porter C.F."/>
            <person name="Rogers A."/>
            <person name="Williams B."/>
            <person name="Antoshechkin I."/>
            <person name="Lee M.M."/>
            <person name="Goodwin Z."/>
            <person name="Lu X."/>
            <person name="Lewis E.E."/>
            <person name="Goodrich-Blair H."/>
            <person name="Stock S.P."/>
            <person name="Adams B.J."/>
            <person name="Sternberg P.W."/>
            <person name="Mortazavi A."/>
        </authorList>
    </citation>
    <scope>NUCLEOTIDE SEQUENCE [LARGE SCALE GENOMIC DNA]</scope>
    <source>
        <strain evidence="1 2">ALL</strain>
    </source>
</reference>
<comment type="caution">
    <text evidence="1">The sequence shown here is derived from an EMBL/GenBank/DDBJ whole genome shotgun (WGS) entry which is preliminary data.</text>
</comment>